<evidence type="ECO:0000313" key="2">
    <source>
        <dbReference type="EMBL" id="PRP97349.1"/>
    </source>
</evidence>
<name>A0A2S9XWV7_9BACT</name>
<dbReference type="InterPro" id="IPR012312">
    <property type="entry name" value="Hemerythrin-like"/>
</dbReference>
<dbReference type="PANTHER" id="PTHR35585">
    <property type="entry name" value="HHE DOMAIN PROTEIN (AFU_ORTHOLOGUE AFUA_4G00730)"/>
    <property type="match status" value="1"/>
</dbReference>
<dbReference type="EMBL" id="PVNL01000130">
    <property type="protein sequence ID" value="PRP97349.1"/>
    <property type="molecule type" value="Genomic_DNA"/>
</dbReference>
<protein>
    <submittedName>
        <fullName evidence="2">DNA nickase</fullName>
    </submittedName>
</protein>
<dbReference type="AlphaFoldDB" id="A0A2S9XWV7"/>
<gene>
    <name evidence="2" type="ORF">ENSA7_66990</name>
</gene>
<proteinExistence type="predicted"/>
<feature type="domain" description="Hemerythrin-like" evidence="1">
    <location>
        <begin position="6"/>
        <end position="122"/>
    </location>
</feature>
<dbReference type="Pfam" id="PF01814">
    <property type="entry name" value="Hemerythrin"/>
    <property type="match status" value="1"/>
</dbReference>
<evidence type="ECO:0000313" key="3">
    <source>
        <dbReference type="Proteomes" id="UP000238823"/>
    </source>
</evidence>
<dbReference type="Proteomes" id="UP000238823">
    <property type="component" value="Unassembled WGS sequence"/>
</dbReference>
<dbReference type="RefSeq" id="WP_181234366.1">
    <property type="nucleotide sequence ID" value="NZ_PVNL01000130.1"/>
</dbReference>
<reference evidence="2 3" key="1">
    <citation type="submission" date="2018-03" db="EMBL/GenBank/DDBJ databases">
        <title>Draft Genome Sequences of the Obligatory Marine Myxobacteria Enhygromyxa salina SWB007.</title>
        <authorList>
            <person name="Poehlein A."/>
            <person name="Moghaddam J.A."/>
            <person name="Harms H."/>
            <person name="Alanjari M."/>
            <person name="Koenig G.M."/>
            <person name="Daniel R."/>
            <person name="Schaeberle T.F."/>
        </authorList>
    </citation>
    <scope>NUCLEOTIDE SEQUENCE [LARGE SCALE GENOMIC DNA]</scope>
    <source>
        <strain evidence="2 3">SWB007</strain>
    </source>
</reference>
<dbReference type="Gene3D" id="1.20.120.520">
    <property type="entry name" value="nmb1532 protein domain like"/>
    <property type="match status" value="1"/>
</dbReference>
<comment type="caution">
    <text evidence="2">The sequence shown here is derived from an EMBL/GenBank/DDBJ whole genome shotgun (WGS) entry which is preliminary data.</text>
</comment>
<organism evidence="2 3">
    <name type="scientific">Enhygromyxa salina</name>
    <dbReference type="NCBI Taxonomy" id="215803"/>
    <lineage>
        <taxon>Bacteria</taxon>
        <taxon>Pseudomonadati</taxon>
        <taxon>Myxococcota</taxon>
        <taxon>Polyangia</taxon>
        <taxon>Nannocystales</taxon>
        <taxon>Nannocystaceae</taxon>
        <taxon>Enhygromyxa</taxon>
    </lineage>
</organism>
<dbReference type="PANTHER" id="PTHR35585:SF1">
    <property type="entry name" value="HHE DOMAIN PROTEIN (AFU_ORTHOLOGUE AFUA_4G00730)"/>
    <property type="match status" value="1"/>
</dbReference>
<sequence>MKDEPIYDILKRDHEAVQAILDELDETEGEADRMTLLERLEGDLLPHMHGEESVFYAVLREDDDTREIALDAKEEHRAATHVIRELQRLSPSNELWKARFHVLKKNIEHHVREEEGKMFKKAKKVLDREQAIEIGKQFLAAKREFTAEQDSVPKTG</sequence>
<accession>A0A2S9XWV7</accession>
<evidence type="ECO:0000259" key="1">
    <source>
        <dbReference type="Pfam" id="PF01814"/>
    </source>
</evidence>